<dbReference type="InterPro" id="IPR001251">
    <property type="entry name" value="CRAL-TRIO_dom"/>
</dbReference>
<dbReference type="SUPFAM" id="SSF52087">
    <property type="entry name" value="CRAL/TRIO domain"/>
    <property type="match status" value="1"/>
</dbReference>
<organism evidence="2 3">
    <name type="scientific">Toxocara canis</name>
    <name type="common">Canine roundworm</name>
    <dbReference type="NCBI Taxonomy" id="6265"/>
    <lineage>
        <taxon>Eukaryota</taxon>
        <taxon>Metazoa</taxon>
        <taxon>Ecdysozoa</taxon>
        <taxon>Nematoda</taxon>
        <taxon>Chromadorea</taxon>
        <taxon>Rhabditida</taxon>
        <taxon>Spirurina</taxon>
        <taxon>Ascaridomorpha</taxon>
        <taxon>Ascaridoidea</taxon>
        <taxon>Toxocaridae</taxon>
        <taxon>Toxocara</taxon>
    </lineage>
</organism>
<dbReference type="Pfam" id="PF25883">
    <property type="entry name" value="F28H7_8_C"/>
    <property type="match status" value="1"/>
</dbReference>
<dbReference type="SMART" id="SM00516">
    <property type="entry name" value="SEC14"/>
    <property type="match status" value="1"/>
</dbReference>
<dbReference type="InterPro" id="IPR036865">
    <property type="entry name" value="CRAL-TRIO_dom_sf"/>
</dbReference>
<evidence type="ECO:0000259" key="1">
    <source>
        <dbReference type="PROSITE" id="PS50191"/>
    </source>
</evidence>
<accession>A0A0B2VIC1</accession>
<dbReference type="PANTHER" id="PTHR47159:SF5">
    <property type="entry name" value="CRAL-TRIO DOMAIN-CONTAINING PROTEIN"/>
    <property type="match status" value="1"/>
</dbReference>
<dbReference type="InterPro" id="IPR058960">
    <property type="entry name" value="Ctg-1-like_C"/>
</dbReference>
<comment type="caution">
    <text evidence="2">The sequence shown here is derived from an EMBL/GenBank/DDBJ whole genome shotgun (WGS) entry which is preliminary data.</text>
</comment>
<protein>
    <submittedName>
        <fullName evidence="2">CRAL-TRIO domain-containing protein F28H7.8</fullName>
    </submittedName>
</protein>
<sequence>MQTNQISEEDRQRISHLRKLVLPYLTDYYDFDFNFLRWLQGHSDPIDVIAEKLKNHLKARSSLWRMDKLGTMSRDKDIHKHWPYRITGLSGKLENVPVIIEQTAQIDFVGMLKTYSPTDILLARMTHLENMLYTVMEIEKKTGKQAYILYVIDLTELKYEMGIFRMILGPLKCLADFMADHYVELIKYVLIVNAPPFMSKVWNFAKPLMPTRTREKARLLSPSKWREEILEFANADALPDKWNTPDGPQFTSFIPLPIPFRKNDYYDCNELPEKLDVVHIPAGRSIFITRYADVGEQISWIIVADSHFAFAIYRADQEDEDDPTTMETVYPSFGWLPGPTAVPIKETHTIQKNGFYKLHLMNSRAWFHTLRVSYCFNFFPMDRENPHV</sequence>
<dbReference type="InterPro" id="IPR053302">
    <property type="entry name" value="CRAL-TRIO_domain"/>
</dbReference>
<evidence type="ECO:0000313" key="2">
    <source>
        <dbReference type="EMBL" id="KHN81169.1"/>
    </source>
</evidence>
<dbReference type="Gene3D" id="3.40.525.10">
    <property type="entry name" value="CRAL-TRIO lipid binding domain"/>
    <property type="match status" value="1"/>
</dbReference>
<evidence type="ECO:0000313" key="3">
    <source>
        <dbReference type="Proteomes" id="UP000031036"/>
    </source>
</evidence>
<dbReference type="EMBL" id="JPKZ01001579">
    <property type="protein sequence ID" value="KHN81169.1"/>
    <property type="molecule type" value="Genomic_DNA"/>
</dbReference>
<feature type="domain" description="CRAL-TRIO" evidence="1">
    <location>
        <begin position="74"/>
        <end position="242"/>
    </location>
</feature>
<dbReference type="CDD" id="cd00170">
    <property type="entry name" value="SEC14"/>
    <property type="match status" value="1"/>
</dbReference>
<dbReference type="OMA" id="RMTHLEN"/>
<dbReference type="Pfam" id="PF00650">
    <property type="entry name" value="CRAL_TRIO"/>
    <property type="match status" value="1"/>
</dbReference>
<keyword evidence="3" id="KW-1185">Reference proteome</keyword>
<proteinExistence type="predicted"/>
<gene>
    <name evidence="2" type="primary">F28H7.8</name>
    <name evidence="2" type="ORF">Tcan_03714</name>
</gene>
<dbReference type="PANTHER" id="PTHR47159">
    <property type="entry name" value="PROTEIN CBG07705-RELATED"/>
    <property type="match status" value="1"/>
</dbReference>
<dbReference type="STRING" id="6265.A0A0B2VIC1"/>
<dbReference type="AlphaFoldDB" id="A0A0B2VIC1"/>
<name>A0A0B2VIC1_TOXCA</name>
<dbReference type="Proteomes" id="UP000031036">
    <property type="component" value="Unassembled WGS sequence"/>
</dbReference>
<dbReference type="OrthoDB" id="1434354at2759"/>
<reference evidence="2 3" key="1">
    <citation type="submission" date="2014-11" db="EMBL/GenBank/DDBJ databases">
        <title>Genetic blueprint of the zoonotic pathogen Toxocara canis.</title>
        <authorList>
            <person name="Zhu X.-Q."/>
            <person name="Korhonen P.K."/>
            <person name="Cai H."/>
            <person name="Young N.D."/>
            <person name="Nejsum P."/>
            <person name="von Samson-Himmelstjerna G."/>
            <person name="Boag P.R."/>
            <person name="Tan P."/>
            <person name="Li Q."/>
            <person name="Min J."/>
            <person name="Yang Y."/>
            <person name="Wang X."/>
            <person name="Fang X."/>
            <person name="Hall R.S."/>
            <person name="Hofmann A."/>
            <person name="Sternberg P.W."/>
            <person name="Jex A.R."/>
            <person name="Gasser R.B."/>
        </authorList>
    </citation>
    <scope>NUCLEOTIDE SEQUENCE [LARGE SCALE GENOMIC DNA]</scope>
    <source>
        <strain evidence="2">PN_DK_2014</strain>
    </source>
</reference>
<dbReference type="PROSITE" id="PS50191">
    <property type="entry name" value="CRAL_TRIO"/>
    <property type="match status" value="1"/>
</dbReference>
<dbReference type="Gene3D" id="2.60.120.680">
    <property type="entry name" value="GOLD domain"/>
    <property type="match status" value="1"/>
</dbReference>